<evidence type="ECO:0000256" key="1">
    <source>
        <dbReference type="SAM" id="Phobius"/>
    </source>
</evidence>
<feature type="transmembrane region" description="Helical" evidence="1">
    <location>
        <begin position="12"/>
        <end position="28"/>
    </location>
</feature>
<dbReference type="InterPro" id="IPR009589">
    <property type="entry name" value="PH_YyaB-like"/>
</dbReference>
<accession>A0A7C9HNC9</accession>
<dbReference type="Pfam" id="PF06713">
    <property type="entry name" value="bPH_4"/>
    <property type="match status" value="1"/>
</dbReference>
<protein>
    <recommendedName>
        <fullName evidence="2">Uncharacterized protein YyaB-like PH domain-containing protein</fullName>
    </recommendedName>
</protein>
<organism evidence="3 4">
    <name type="scientific">Prevotella vespertina</name>
    <dbReference type="NCBI Taxonomy" id="2608404"/>
    <lineage>
        <taxon>Bacteria</taxon>
        <taxon>Pseudomonadati</taxon>
        <taxon>Bacteroidota</taxon>
        <taxon>Bacteroidia</taxon>
        <taxon>Bacteroidales</taxon>
        <taxon>Prevotellaceae</taxon>
        <taxon>Prevotella</taxon>
    </lineage>
</organism>
<keyword evidence="1" id="KW-0472">Membrane</keyword>
<keyword evidence="4" id="KW-1185">Reference proteome</keyword>
<feature type="transmembrane region" description="Helical" evidence="1">
    <location>
        <begin position="34"/>
        <end position="50"/>
    </location>
</feature>
<evidence type="ECO:0000313" key="3">
    <source>
        <dbReference type="EMBL" id="MUL28591.1"/>
    </source>
</evidence>
<dbReference type="Proteomes" id="UP000482295">
    <property type="component" value="Unassembled WGS sequence"/>
</dbReference>
<name>A0A7C9HNC9_9BACT</name>
<gene>
    <name evidence="3" type="ORF">F0475_09850</name>
</gene>
<reference evidence="3 4" key="1">
    <citation type="submission" date="2019-09" db="EMBL/GenBank/DDBJ databases">
        <title>Prevotella A2879 sp. nov., isolated from an abscess of a patient.</title>
        <authorList>
            <person name="Buhl M."/>
            <person name="Oberhettinger P."/>
        </authorList>
    </citation>
    <scope>NUCLEOTIDE SEQUENCE [LARGE SCALE GENOMIC DNA]</scope>
    <source>
        <strain evidence="3 4">A2879</strain>
    </source>
</reference>
<dbReference type="AlphaFoldDB" id="A0A7C9HNC9"/>
<feature type="domain" description="Uncharacterized protein YyaB-like PH" evidence="2">
    <location>
        <begin position="56"/>
        <end position="127"/>
    </location>
</feature>
<sequence length="135" mass="15293">MRTFQHKVTINDIGAILVFGLGAFFCLWHRTSGMMVVLGVLLIVVTIRAVDRAIHTNYVLTDDDQLRIKTGRIGQTKSISISDIRSLEKHPFAFHIGHYILIELVNGNTISVQPDNVDSFQAVLTKRMIMRKDEE</sequence>
<dbReference type="RefSeq" id="WP_155716463.1">
    <property type="nucleotide sequence ID" value="NZ_VVIQ01000011.1"/>
</dbReference>
<evidence type="ECO:0000259" key="2">
    <source>
        <dbReference type="Pfam" id="PF06713"/>
    </source>
</evidence>
<comment type="caution">
    <text evidence="3">The sequence shown here is derived from an EMBL/GenBank/DDBJ whole genome shotgun (WGS) entry which is preliminary data.</text>
</comment>
<dbReference type="EMBL" id="VVIQ01000011">
    <property type="protein sequence ID" value="MUL28591.1"/>
    <property type="molecule type" value="Genomic_DNA"/>
</dbReference>
<keyword evidence="1" id="KW-1133">Transmembrane helix</keyword>
<evidence type="ECO:0000313" key="4">
    <source>
        <dbReference type="Proteomes" id="UP000482295"/>
    </source>
</evidence>
<proteinExistence type="predicted"/>
<keyword evidence="1" id="KW-0812">Transmembrane</keyword>
<dbReference type="GO" id="GO:0030153">
    <property type="term" value="P:bacteriocin immunity"/>
    <property type="evidence" value="ECO:0007669"/>
    <property type="project" value="InterPro"/>
</dbReference>